<keyword evidence="1" id="KW-1133">Transmembrane helix</keyword>
<keyword evidence="1" id="KW-0472">Membrane</keyword>
<feature type="transmembrane region" description="Helical" evidence="1">
    <location>
        <begin position="51"/>
        <end position="71"/>
    </location>
</feature>
<name>A0A7X4LJ56_9VIBR</name>
<sequence length="624" mass="69108">MAFDYGSIDLGIKNPFKTEGLINTIGGAVGACVGIYMLIDAASSVKTEVFAGWILALFGLGVLTSGIITLAKGIIAMLRYFVGRNHPTSLARNLSDSQSQTAQQESAYVAYSNAELPEMLMGRKNITFTEPQGIVARLLHSFFPRLTYMPYMVRNLAQYLFAAWVKTALIFIVYALVAFVTLAGFAGEVGAYIFPVYSIVVVIHLLVTWYQASRYIGVQRNVEKTAETLAVKDIAKTIAGAILIPTVIGFGLQMTFDMLDISLHQVQQFISEWPSIHPYWFMISIVIAGAIVSGVGAVLLKARLSYGEPVVEVSELRENWQESVHPNEVFINLDNLVMANRRYKEVPNRVYQMLEPNLNEQVDGKGSFRGEMTQEVQPQIKEMDLGHGFNLIRLNAVIVGRVLFVIGALLSLWLANSVVNAYLDAKSLGSGHSLMQTFTLLGQHHAAIIIDVLLAALLVRTFGLILSKTGHLFYAEMLFESNLIYIKVEGTFTESKISTGAGINDSTRSENVLVRSSITPWVIVSKVISSTFASTGMKNLEYPRYILEMHKNEPELNGIKQDMVSFLKDRESIASITSERDLRNASQIHDINQQSRSTHDGAQQSLDNAAGYIRQQDNPDQENL</sequence>
<reference evidence="2 3" key="1">
    <citation type="submission" date="2019-10" db="EMBL/GenBank/DDBJ databases">
        <title>Vibrio sp. nov. isolated from a shrimp pond.</title>
        <authorList>
            <person name="Gomez-Gil B."/>
            <person name="Enciso-Ibarra J."/>
            <person name="Enciso-Ibarra K."/>
            <person name="Bolan-Mejia C."/>
        </authorList>
    </citation>
    <scope>NUCLEOTIDE SEQUENCE [LARGE SCALE GENOMIC DNA]</scope>
    <source>
        <strain evidence="2 3">CAIM 722</strain>
    </source>
</reference>
<gene>
    <name evidence="2" type="ORF">F9817_06620</name>
</gene>
<feature type="transmembrane region" description="Helical" evidence="1">
    <location>
        <begin position="443"/>
        <end position="467"/>
    </location>
</feature>
<feature type="transmembrane region" description="Helical" evidence="1">
    <location>
        <begin position="234"/>
        <end position="256"/>
    </location>
</feature>
<feature type="transmembrane region" description="Helical" evidence="1">
    <location>
        <begin position="192"/>
        <end position="213"/>
    </location>
</feature>
<accession>A0A7X4LJ56</accession>
<organism evidence="2 3">
    <name type="scientific">Vibrio eleionomae</name>
    <dbReference type="NCBI Taxonomy" id="2653505"/>
    <lineage>
        <taxon>Bacteria</taxon>
        <taxon>Pseudomonadati</taxon>
        <taxon>Pseudomonadota</taxon>
        <taxon>Gammaproteobacteria</taxon>
        <taxon>Vibrionales</taxon>
        <taxon>Vibrionaceae</taxon>
        <taxon>Vibrio</taxon>
    </lineage>
</organism>
<evidence type="ECO:0000313" key="2">
    <source>
        <dbReference type="EMBL" id="MZI92867.1"/>
    </source>
</evidence>
<comment type="caution">
    <text evidence="2">The sequence shown here is derived from an EMBL/GenBank/DDBJ whole genome shotgun (WGS) entry which is preliminary data.</text>
</comment>
<keyword evidence="3" id="KW-1185">Reference proteome</keyword>
<keyword evidence="1" id="KW-0812">Transmembrane</keyword>
<protein>
    <submittedName>
        <fullName evidence="2">Uncharacterized protein</fullName>
    </submittedName>
</protein>
<proteinExistence type="predicted"/>
<dbReference type="AlphaFoldDB" id="A0A7X4LJ56"/>
<dbReference type="RefSeq" id="WP_161154168.1">
    <property type="nucleotide sequence ID" value="NZ_WEKT01000008.1"/>
</dbReference>
<feature type="transmembrane region" description="Helical" evidence="1">
    <location>
        <begin position="21"/>
        <end position="39"/>
    </location>
</feature>
<evidence type="ECO:0000256" key="1">
    <source>
        <dbReference type="SAM" id="Phobius"/>
    </source>
</evidence>
<feature type="transmembrane region" description="Helical" evidence="1">
    <location>
        <begin position="159"/>
        <end position="186"/>
    </location>
</feature>
<feature type="transmembrane region" description="Helical" evidence="1">
    <location>
        <begin position="402"/>
        <end position="423"/>
    </location>
</feature>
<dbReference type="Proteomes" id="UP000462621">
    <property type="component" value="Unassembled WGS sequence"/>
</dbReference>
<feature type="transmembrane region" description="Helical" evidence="1">
    <location>
        <begin position="276"/>
        <end position="300"/>
    </location>
</feature>
<dbReference type="EMBL" id="WEKT01000008">
    <property type="protein sequence ID" value="MZI92867.1"/>
    <property type="molecule type" value="Genomic_DNA"/>
</dbReference>
<evidence type="ECO:0000313" key="3">
    <source>
        <dbReference type="Proteomes" id="UP000462621"/>
    </source>
</evidence>